<protein>
    <recommendedName>
        <fullName evidence="4">Protein RFT1 homolog</fullName>
    </recommendedName>
</protein>
<feature type="transmembrane region" description="Helical" evidence="1">
    <location>
        <begin position="163"/>
        <end position="184"/>
    </location>
</feature>
<reference evidence="3" key="1">
    <citation type="submission" date="2021-01" db="EMBL/GenBank/DDBJ databases">
        <authorList>
            <person name="Corre E."/>
            <person name="Pelletier E."/>
            <person name="Niang G."/>
            <person name="Scheremetjew M."/>
            <person name="Finn R."/>
            <person name="Kale V."/>
            <person name="Holt S."/>
            <person name="Cochrane G."/>
            <person name="Meng A."/>
            <person name="Brown T."/>
            <person name="Cohen L."/>
        </authorList>
    </citation>
    <scope>NUCLEOTIDE SEQUENCE</scope>
    <source>
        <strain evidence="3">CCMP281</strain>
    </source>
</reference>
<dbReference type="EMBL" id="HBHX01061143">
    <property type="protein sequence ID" value="CAE0141430.1"/>
    <property type="molecule type" value="Transcribed_RNA"/>
</dbReference>
<organism evidence="3">
    <name type="scientific">Haptolina ericina</name>
    <dbReference type="NCBI Taxonomy" id="156174"/>
    <lineage>
        <taxon>Eukaryota</taxon>
        <taxon>Haptista</taxon>
        <taxon>Haptophyta</taxon>
        <taxon>Prymnesiophyceae</taxon>
        <taxon>Prymnesiales</taxon>
        <taxon>Prymnesiaceae</taxon>
        <taxon>Haptolina</taxon>
    </lineage>
</organism>
<feature type="chain" id="PRO_5031426301" description="Protein RFT1 homolog" evidence="2">
    <location>
        <begin position="23"/>
        <end position="236"/>
    </location>
</feature>
<name>A0A7S3BPC4_9EUKA</name>
<keyword evidence="1" id="KW-0812">Transmembrane</keyword>
<gene>
    <name evidence="3" type="ORF">HERI1096_LOCUS33807</name>
</gene>
<proteinExistence type="predicted"/>
<keyword evidence="1" id="KW-1133">Transmembrane helix</keyword>
<dbReference type="AlphaFoldDB" id="A0A7S3BPC4"/>
<keyword evidence="1" id="KW-0472">Membrane</keyword>
<sequence>MATSDWVSLVFVVCIIALQVAAEQREVVLCQIIRTKCGSARSLWRWRAALALVGDIRYLSHMVLVCTVSGLVLYRGSDALSICLNALAVLFVFEADSIIYSYGFSDRLKESFEVGLKVLSLDSRDEARLEAMRAAQLVLAPLFCIGIILLFGRCADQNVNHSVLISTLAVVPPVVEVAFGAHGNARPEKFLLRTCRQLAGVLLVTVLASLVPRIDRGHFDWPSTTSDIFVADPLQP</sequence>
<feature type="transmembrane region" description="Helical" evidence="1">
    <location>
        <begin position="131"/>
        <end position="151"/>
    </location>
</feature>
<feature type="transmembrane region" description="Helical" evidence="1">
    <location>
        <begin position="81"/>
        <end position="102"/>
    </location>
</feature>
<evidence type="ECO:0008006" key="4">
    <source>
        <dbReference type="Google" id="ProtNLM"/>
    </source>
</evidence>
<evidence type="ECO:0000256" key="1">
    <source>
        <dbReference type="SAM" id="Phobius"/>
    </source>
</evidence>
<accession>A0A7S3BPC4</accession>
<keyword evidence="2" id="KW-0732">Signal</keyword>
<feature type="signal peptide" evidence="2">
    <location>
        <begin position="1"/>
        <end position="22"/>
    </location>
</feature>
<feature type="transmembrane region" description="Helical" evidence="1">
    <location>
        <begin position="190"/>
        <end position="211"/>
    </location>
</feature>
<evidence type="ECO:0000256" key="2">
    <source>
        <dbReference type="SAM" id="SignalP"/>
    </source>
</evidence>
<evidence type="ECO:0000313" key="3">
    <source>
        <dbReference type="EMBL" id="CAE0141430.1"/>
    </source>
</evidence>